<dbReference type="Proteomes" id="UP000005856">
    <property type="component" value="Unassembled WGS sequence"/>
</dbReference>
<organism evidence="8 9">
    <name type="scientific">Marinobacter algicola DG893</name>
    <dbReference type="NCBI Taxonomy" id="443152"/>
    <lineage>
        <taxon>Bacteria</taxon>
        <taxon>Pseudomonadati</taxon>
        <taxon>Pseudomonadota</taxon>
        <taxon>Gammaproteobacteria</taxon>
        <taxon>Pseudomonadales</taxon>
        <taxon>Marinobacteraceae</taxon>
        <taxon>Marinobacter</taxon>
    </lineage>
</organism>
<dbReference type="Gene3D" id="3.30.450.40">
    <property type="match status" value="1"/>
</dbReference>
<dbReference type="InterPro" id="IPR014757">
    <property type="entry name" value="Tscrpt_reg_IclR_C"/>
</dbReference>
<dbReference type="InterPro" id="IPR029016">
    <property type="entry name" value="GAF-like_dom_sf"/>
</dbReference>
<dbReference type="eggNOG" id="COG1414">
    <property type="taxonomic scope" value="Bacteria"/>
</dbReference>
<dbReference type="GO" id="GO:0003700">
    <property type="term" value="F:DNA-binding transcription factor activity"/>
    <property type="evidence" value="ECO:0007669"/>
    <property type="project" value="TreeGrafter"/>
</dbReference>
<dbReference type="RefSeq" id="WP_007153856.1">
    <property type="nucleotide sequence ID" value="NZ_ABCP01000014.1"/>
</dbReference>
<reference evidence="8 9" key="1">
    <citation type="submission" date="2007-06" db="EMBL/GenBank/DDBJ databases">
        <authorList>
            <person name="Green D."/>
            <person name="Ferriera S."/>
            <person name="Johnson J."/>
            <person name="Kravitz S."/>
            <person name="Beeson K."/>
            <person name="Sutton G."/>
            <person name="Rogers Y.-H."/>
            <person name="Friedman R."/>
            <person name="Frazier M."/>
            <person name="Venter J.C."/>
        </authorList>
    </citation>
    <scope>NUCLEOTIDE SEQUENCE [LARGE SCALE GENOMIC DNA]</scope>
    <source>
        <strain evidence="8 9">DG893</strain>
    </source>
</reference>
<dbReference type="OrthoDB" id="9807558at2"/>
<dbReference type="PROSITE" id="PS51077">
    <property type="entry name" value="HTH_ICLR"/>
    <property type="match status" value="1"/>
</dbReference>
<evidence type="ECO:0000256" key="5">
    <source>
        <dbReference type="ARBA" id="ARBA00042627"/>
    </source>
</evidence>
<dbReference type="InterPro" id="IPR050707">
    <property type="entry name" value="HTH_MetabolicPath_Reg"/>
</dbReference>
<proteinExistence type="predicted"/>
<dbReference type="SUPFAM" id="SSF55781">
    <property type="entry name" value="GAF domain-like"/>
    <property type="match status" value="1"/>
</dbReference>
<dbReference type="STRING" id="443152.MDG893_19789"/>
<dbReference type="GO" id="GO:0045892">
    <property type="term" value="P:negative regulation of DNA-templated transcription"/>
    <property type="evidence" value="ECO:0007669"/>
    <property type="project" value="TreeGrafter"/>
</dbReference>
<dbReference type="SUPFAM" id="SSF46785">
    <property type="entry name" value="Winged helix' DNA-binding domain"/>
    <property type="match status" value="1"/>
</dbReference>
<evidence type="ECO:0000313" key="9">
    <source>
        <dbReference type="Proteomes" id="UP000005856"/>
    </source>
</evidence>
<evidence type="ECO:0000256" key="4">
    <source>
        <dbReference type="ARBA" id="ARBA00040379"/>
    </source>
</evidence>
<dbReference type="Gene3D" id="1.10.10.10">
    <property type="entry name" value="Winged helix-like DNA-binding domain superfamily/Winged helix DNA-binding domain"/>
    <property type="match status" value="1"/>
</dbReference>
<keyword evidence="1" id="KW-0805">Transcription regulation</keyword>
<dbReference type="PANTHER" id="PTHR30136">
    <property type="entry name" value="HELIX-TURN-HELIX TRANSCRIPTIONAL REGULATOR, ICLR FAMILY"/>
    <property type="match status" value="1"/>
</dbReference>
<protein>
    <recommendedName>
        <fullName evidence="4">HTH-type transcriptional repressor AllR</fullName>
    </recommendedName>
    <alternativeName>
        <fullName evidence="5">Negative regulator of allantoin and glyoxylate utilization operons</fullName>
    </alternativeName>
</protein>
<sequence>MSEVSKQSKPQVQGTASFSKFMNVLQAIADSPNIDITGLMNVVPYPRPTLYRLLSALINEELVTENGDRGTFKLGTRLISLAARARDEHDLRSIAHRHVAALRDTTGETVHLAVPSGLEMVYVDKLESPQNVRMISRIGTRVNLHSTSVGKAYLAALDSAVRENILAQLQLTRRTEHTITNLDQLRDELTQTQQRGYSLDWEENELDIRCFGAAILDCEGQPIGCVSVSVPKYRYDSIDTKLFQTAIRATVDTISKSL</sequence>
<keyword evidence="2" id="KW-0238">DNA-binding</keyword>
<keyword evidence="9" id="KW-1185">Reference proteome</keyword>
<dbReference type="AlphaFoldDB" id="A6F0R2"/>
<accession>A6F0R2</accession>
<feature type="domain" description="HTH iclR-type" evidence="6">
    <location>
        <begin position="15"/>
        <end position="76"/>
    </location>
</feature>
<evidence type="ECO:0000256" key="3">
    <source>
        <dbReference type="ARBA" id="ARBA00023163"/>
    </source>
</evidence>
<feature type="domain" description="IclR-ED" evidence="7">
    <location>
        <begin position="77"/>
        <end position="258"/>
    </location>
</feature>
<dbReference type="PANTHER" id="PTHR30136:SF24">
    <property type="entry name" value="HTH-TYPE TRANSCRIPTIONAL REPRESSOR ALLR"/>
    <property type="match status" value="1"/>
</dbReference>
<evidence type="ECO:0000256" key="1">
    <source>
        <dbReference type="ARBA" id="ARBA00023015"/>
    </source>
</evidence>
<dbReference type="GO" id="GO:0003677">
    <property type="term" value="F:DNA binding"/>
    <property type="evidence" value="ECO:0007669"/>
    <property type="project" value="UniProtKB-KW"/>
</dbReference>
<evidence type="ECO:0000259" key="7">
    <source>
        <dbReference type="PROSITE" id="PS51078"/>
    </source>
</evidence>
<evidence type="ECO:0000259" key="6">
    <source>
        <dbReference type="PROSITE" id="PS51077"/>
    </source>
</evidence>
<dbReference type="Pfam" id="PF01614">
    <property type="entry name" value="IclR_C"/>
    <property type="match status" value="1"/>
</dbReference>
<dbReference type="InterPro" id="IPR036390">
    <property type="entry name" value="WH_DNA-bd_sf"/>
</dbReference>
<dbReference type="EMBL" id="ABCP01000014">
    <property type="protein sequence ID" value="EDM47651.1"/>
    <property type="molecule type" value="Genomic_DNA"/>
</dbReference>
<keyword evidence="3" id="KW-0804">Transcription</keyword>
<evidence type="ECO:0000313" key="8">
    <source>
        <dbReference type="EMBL" id="EDM47651.1"/>
    </source>
</evidence>
<dbReference type="SMART" id="SM00346">
    <property type="entry name" value="HTH_ICLR"/>
    <property type="match status" value="1"/>
</dbReference>
<gene>
    <name evidence="8" type="ORF">MDG893_19789</name>
</gene>
<evidence type="ECO:0000256" key="2">
    <source>
        <dbReference type="ARBA" id="ARBA00023125"/>
    </source>
</evidence>
<dbReference type="InterPro" id="IPR005471">
    <property type="entry name" value="Tscrpt_reg_IclR_N"/>
</dbReference>
<dbReference type="PROSITE" id="PS51078">
    <property type="entry name" value="ICLR_ED"/>
    <property type="match status" value="1"/>
</dbReference>
<comment type="caution">
    <text evidence="8">The sequence shown here is derived from an EMBL/GenBank/DDBJ whole genome shotgun (WGS) entry which is preliminary data.</text>
</comment>
<name>A6F0R2_9GAMM</name>
<dbReference type="InterPro" id="IPR036388">
    <property type="entry name" value="WH-like_DNA-bd_sf"/>
</dbReference>